<dbReference type="AlphaFoldDB" id="A0A5S9MQ46"/>
<proteinExistence type="predicted"/>
<gene>
    <name evidence="1" type="ORF">CELE_F10C5.3</name>
    <name evidence="1 3" type="ORF">F10C5.3</name>
</gene>
<sequence length="134" mass="15424">MSPTHIPHLTFAQHVCNSIAPTNSTLILKPYNIPLHIYPHLLNNTLLRLQDTTRISLITLHLRTSILYRISYRFALKSQDPLISIFTNIQMIFATYLEQAMHVQDGSGRRSIHRCGAMYLFFSPFSLVFCYSIA</sequence>
<evidence type="ECO:0000313" key="1">
    <source>
        <dbReference type="EMBL" id="CAA0059180.1"/>
    </source>
</evidence>
<evidence type="ECO:0000313" key="2">
    <source>
        <dbReference type="Proteomes" id="UP000001940"/>
    </source>
</evidence>
<organism evidence="1 2">
    <name type="scientific">Caenorhabditis elegans</name>
    <dbReference type="NCBI Taxonomy" id="6239"/>
    <lineage>
        <taxon>Eukaryota</taxon>
        <taxon>Metazoa</taxon>
        <taxon>Ecdysozoa</taxon>
        <taxon>Nematoda</taxon>
        <taxon>Chromadorea</taxon>
        <taxon>Rhabditida</taxon>
        <taxon>Rhabditina</taxon>
        <taxon>Rhabditomorpha</taxon>
        <taxon>Rhabditoidea</taxon>
        <taxon>Rhabditidae</taxon>
        <taxon>Peloderinae</taxon>
        <taxon>Caenorhabditis</taxon>
    </lineage>
</organism>
<keyword evidence="2" id="KW-1185">Reference proteome</keyword>
<dbReference type="Proteomes" id="UP000001940">
    <property type="component" value="Chromosome III"/>
</dbReference>
<dbReference type="EMBL" id="BX284603">
    <property type="protein sequence ID" value="CAA0059180.1"/>
    <property type="molecule type" value="Genomic_DNA"/>
</dbReference>
<evidence type="ECO:0000313" key="3">
    <source>
        <dbReference type="WormBase" id="F10C5.3"/>
    </source>
</evidence>
<name>A0A5S9MQ46_CAEEL</name>
<dbReference type="WormBase" id="F10C5.3">
    <property type="protein sequence ID" value="CE54024"/>
    <property type="gene ID" value="WBGene00305067"/>
</dbReference>
<accession>A0A5S9MQ46</accession>
<dbReference type="InParanoid" id="A0A5S9MQ46"/>
<protein>
    <submittedName>
        <fullName evidence="1">Ovule protein</fullName>
    </submittedName>
</protein>
<reference evidence="1 2" key="1">
    <citation type="journal article" date="1998" name="Science">
        <title>Genome sequence of the nematode C. elegans: a platform for investigating biology.</title>
        <authorList>
            <consortium name="The C. elegans sequencing consortium"/>
            <person name="Sulson J.E."/>
            <person name="Waterston R."/>
        </authorList>
    </citation>
    <scope>NUCLEOTIDE SEQUENCE [LARGE SCALE GENOMIC DNA]</scope>
    <source>
        <strain evidence="1 2">Bristol N2</strain>
    </source>
</reference>
<dbReference type="AGR" id="WB:WBGene00305067"/>